<accession>A0AA92UZG1</accession>
<dbReference type="AlphaFoldDB" id="A0AA92UZG1"/>
<dbReference type="RefSeq" id="WP_118190646.1">
    <property type="nucleotide sequence ID" value="NZ_QSFW01000016.1"/>
</dbReference>
<reference evidence="1 2" key="1">
    <citation type="submission" date="2018-08" db="EMBL/GenBank/DDBJ databases">
        <title>A genome reference for cultivated species of the human gut microbiota.</title>
        <authorList>
            <person name="Zou Y."/>
            <person name="Xue W."/>
            <person name="Luo G."/>
        </authorList>
    </citation>
    <scope>NUCLEOTIDE SEQUENCE [LARGE SCALE GENOMIC DNA]</scope>
    <source>
        <strain evidence="1 2">AM42-23AC</strain>
    </source>
</reference>
<dbReference type="Proteomes" id="UP000284990">
    <property type="component" value="Unassembled WGS sequence"/>
</dbReference>
<organism evidence="1 2">
    <name type="scientific">Segatella copri</name>
    <dbReference type="NCBI Taxonomy" id="165179"/>
    <lineage>
        <taxon>Bacteria</taxon>
        <taxon>Pseudomonadati</taxon>
        <taxon>Bacteroidota</taxon>
        <taxon>Bacteroidia</taxon>
        <taxon>Bacteroidales</taxon>
        <taxon>Prevotellaceae</taxon>
        <taxon>Segatella</taxon>
    </lineage>
</organism>
<protein>
    <submittedName>
        <fullName evidence="1">Uncharacterized protein</fullName>
    </submittedName>
</protein>
<sequence length="91" mass="10795">MKELTLNEVISKYIEKGFGSMNKNDFEVWIFHYLLEHELQGKKNYEISIGLKIPESKVKRLRYEAELKYSNNTSVDKYNMVCEHLKPGQTH</sequence>
<dbReference type="EMBL" id="QSFW01000016">
    <property type="protein sequence ID" value="RHA86173.1"/>
    <property type="molecule type" value="Genomic_DNA"/>
</dbReference>
<name>A0AA92UZG1_9BACT</name>
<proteinExistence type="predicted"/>
<evidence type="ECO:0000313" key="2">
    <source>
        <dbReference type="Proteomes" id="UP000284990"/>
    </source>
</evidence>
<comment type="caution">
    <text evidence="1">The sequence shown here is derived from an EMBL/GenBank/DDBJ whole genome shotgun (WGS) entry which is preliminary data.</text>
</comment>
<evidence type="ECO:0000313" key="1">
    <source>
        <dbReference type="EMBL" id="RHA86173.1"/>
    </source>
</evidence>
<gene>
    <name evidence="1" type="ORF">DW916_08670</name>
</gene>